<reference evidence="1 2" key="1">
    <citation type="submission" date="2018-12" db="EMBL/GenBank/DDBJ databases">
        <title>Dyella dinghuensis sp. nov. DHOA06 and Dyella choica sp. nov. 4M-K27, isolated from forest soil.</title>
        <authorList>
            <person name="Qiu L.-H."/>
            <person name="Gao Z.-H."/>
        </authorList>
    </citation>
    <scope>NUCLEOTIDE SEQUENCE [LARGE SCALE GENOMIC DNA]</scope>
    <source>
        <strain evidence="1 2">4M-K27</strain>
    </source>
</reference>
<dbReference type="RefSeq" id="WP_126683236.1">
    <property type="nucleotide sequence ID" value="NZ_RYYV01000002.1"/>
</dbReference>
<comment type="caution">
    <text evidence="1">The sequence shown here is derived from an EMBL/GenBank/DDBJ whole genome shotgun (WGS) entry which is preliminary data.</text>
</comment>
<proteinExistence type="predicted"/>
<name>A0A3S0PQS0_9GAMM</name>
<protein>
    <submittedName>
        <fullName evidence="1">Uncharacterized protein</fullName>
    </submittedName>
</protein>
<keyword evidence="2" id="KW-1185">Reference proteome</keyword>
<accession>A0A3S0PQS0</accession>
<evidence type="ECO:0000313" key="1">
    <source>
        <dbReference type="EMBL" id="RUL78777.1"/>
    </source>
</evidence>
<dbReference type="AlphaFoldDB" id="A0A3S0PQS0"/>
<dbReference type="OrthoDB" id="5957150at2"/>
<dbReference type="Proteomes" id="UP000274358">
    <property type="component" value="Unassembled WGS sequence"/>
</dbReference>
<evidence type="ECO:0000313" key="2">
    <source>
        <dbReference type="Proteomes" id="UP000274358"/>
    </source>
</evidence>
<dbReference type="EMBL" id="RYYV01000002">
    <property type="protein sequence ID" value="RUL78777.1"/>
    <property type="molecule type" value="Genomic_DNA"/>
</dbReference>
<sequence length="199" mass="22474">MEYDHLSFEGFDDATASNLDTLAHHARQAPQRDAESVQLLIESVVGIHRMLPQPIRSMISVHECHVGDRHMRMKPEQLAQLWGAITAELRAGLDRVIESRADLLADKQGLADRRITQGEKILATLDEFSTNELSEEFARRLEHEGMGSGVAGEARRLQKLFVKKNIQDFDAHKREIHRTLDRIKRIADGLHGRPGGYGI</sequence>
<gene>
    <name evidence="1" type="ORF">EKH80_02905</name>
</gene>
<organism evidence="1 2">
    <name type="scientific">Dyella choica</name>
    <dbReference type="NCBI Taxonomy" id="1927959"/>
    <lineage>
        <taxon>Bacteria</taxon>
        <taxon>Pseudomonadati</taxon>
        <taxon>Pseudomonadota</taxon>
        <taxon>Gammaproteobacteria</taxon>
        <taxon>Lysobacterales</taxon>
        <taxon>Rhodanobacteraceae</taxon>
        <taxon>Dyella</taxon>
    </lineage>
</organism>